<evidence type="ECO:0000313" key="14">
    <source>
        <dbReference type="EMBL" id="MEM5502121.1"/>
    </source>
</evidence>
<dbReference type="PIRSF" id="PIRSF002764">
    <property type="entry name" value="CcmB"/>
    <property type="match status" value="1"/>
</dbReference>
<dbReference type="Pfam" id="PF03379">
    <property type="entry name" value="CcmB"/>
    <property type="match status" value="1"/>
</dbReference>
<keyword evidence="10 13" id="KW-1133">Transmembrane helix</keyword>
<evidence type="ECO:0000256" key="6">
    <source>
        <dbReference type="ARBA" id="ARBA00022475"/>
    </source>
</evidence>
<accession>A0ABU9T7L5</accession>
<dbReference type="Proteomes" id="UP001477870">
    <property type="component" value="Unassembled WGS sequence"/>
</dbReference>
<keyword evidence="7 12" id="KW-0997">Cell inner membrane</keyword>
<sequence length="221" mass="22692">MMALLIRDIKLGLRAGGGALIGILFYLAVAAVTPFAMGPDLNLLAKIGPAILWTGALLASLLGLERLFQIDREDGSLDLMILNRHTTSLSLVVFTKCVAHWVTTGLPLVIITPLLGLLLNMDGAAIGATVLTLLIGTPAITFIGAVGAAIAVSLPRGGLLVSVVILPFAIPVLIFGVMATFGAVVDGAPFKAPLFLLAALTLFFAVLGPLAAGYALNNAGD</sequence>
<feature type="transmembrane region" description="Helical" evidence="13">
    <location>
        <begin position="89"/>
        <end position="119"/>
    </location>
</feature>
<comment type="similarity">
    <text evidence="3 12">Belongs to the CcmB/CycW/HelB family.</text>
</comment>
<evidence type="ECO:0000256" key="8">
    <source>
        <dbReference type="ARBA" id="ARBA00022692"/>
    </source>
</evidence>
<comment type="subcellular location">
    <subcellularLocation>
        <location evidence="2">Cell inner membrane</location>
        <topology evidence="2">Multi-pass membrane protein</topology>
    </subcellularLocation>
</comment>
<evidence type="ECO:0000256" key="1">
    <source>
        <dbReference type="ARBA" id="ARBA00002442"/>
    </source>
</evidence>
<keyword evidence="15" id="KW-1185">Reference proteome</keyword>
<gene>
    <name evidence="14" type="primary">ccmB</name>
    <name evidence="14" type="ORF">WNY59_11015</name>
</gene>
<feature type="transmembrane region" description="Helical" evidence="13">
    <location>
        <begin position="125"/>
        <end position="152"/>
    </location>
</feature>
<dbReference type="RefSeq" id="WP_342848479.1">
    <property type="nucleotide sequence ID" value="NZ_JBBMQO010000005.1"/>
</dbReference>
<keyword evidence="11 12" id="KW-0472">Membrane</keyword>
<dbReference type="PANTHER" id="PTHR30070:SF1">
    <property type="entry name" value="CYTOCHROME C BIOGENESIS B-RELATED"/>
    <property type="match status" value="1"/>
</dbReference>
<feature type="transmembrane region" description="Helical" evidence="13">
    <location>
        <begin position="194"/>
        <end position="216"/>
    </location>
</feature>
<comment type="caution">
    <text evidence="14">The sequence shown here is derived from an EMBL/GenBank/DDBJ whole genome shotgun (WGS) entry which is preliminary data.</text>
</comment>
<reference evidence="14 15" key="1">
    <citation type="submission" date="2024-03" db="EMBL/GenBank/DDBJ databases">
        <title>Community enrichment and isolation of bacterial strains for fucoidan degradation.</title>
        <authorList>
            <person name="Sichert A."/>
        </authorList>
    </citation>
    <scope>NUCLEOTIDE SEQUENCE [LARGE SCALE GENOMIC DNA]</scope>
    <source>
        <strain evidence="14 15">AS62</strain>
    </source>
</reference>
<evidence type="ECO:0000256" key="13">
    <source>
        <dbReference type="SAM" id="Phobius"/>
    </source>
</evidence>
<evidence type="ECO:0000256" key="11">
    <source>
        <dbReference type="ARBA" id="ARBA00023136"/>
    </source>
</evidence>
<keyword evidence="8 13" id="KW-0812">Transmembrane</keyword>
<dbReference type="NCBIfam" id="TIGR01190">
    <property type="entry name" value="ccmB"/>
    <property type="match status" value="1"/>
</dbReference>
<protein>
    <recommendedName>
        <fullName evidence="4 12">Heme exporter protein B</fullName>
    </recommendedName>
</protein>
<comment type="function">
    <text evidence="1 12">Required for the export of heme to the periplasm for the biogenesis of c-type cytochromes.</text>
</comment>
<keyword evidence="5 12" id="KW-0813">Transport</keyword>
<feature type="transmembrane region" description="Helical" evidence="13">
    <location>
        <begin position="12"/>
        <end position="35"/>
    </location>
</feature>
<proteinExistence type="inferred from homology"/>
<keyword evidence="6 12" id="KW-1003">Cell membrane</keyword>
<feature type="transmembrane region" description="Helical" evidence="13">
    <location>
        <begin position="159"/>
        <end position="182"/>
    </location>
</feature>
<dbReference type="InterPro" id="IPR026031">
    <property type="entry name" value="Cyt_c_CcmB_bac"/>
</dbReference>
<feature type="transmembrane region" description="Helical" evidence="13">
    <location>
        <begin position="47"/>
        <end position="68"/>
    </location>
</feature>
<evidence type="ECO:0000256" key="3">
    <source>
        <dbReference type="ARBA" id="ARBA00010544"/>
    </source>
</evidence>
<dbReference type="EMBL" id="JBBMQO010000005">
    <property type="protein sequence ID" value="MEM5502121.1"/>
    <property type="molecule type" value="Genomic_DNA"/>
</dbReference>
<evidence type="ECO:0000256" key="9">
    <source>
        <dbReference type="ARBA" id="ARBA00022748"/>
    </source>
</evidence>
<organism evidence="14 15">
    <name type="scientific">Ahrensia kielensis</name>
    <dbReference type="NCBI Taxonomy" id="76980"/>
    <lineage>
        <taxon>Bacteria</taxon>
        <taxon>Pseudomonadati</taxon>
        <taxon>Pseudomonadota</taxon>
        <taxon>Alphaproteobacteria</taxon>
        <taxon>Hyphomicrobiales</taxon>
        <taxon>Ahrensiaceae</taxon>
        <taxon>Ahrensia</taxon>
    </lineage>
</organism>
<evidence type="ECO:0000256" key="5">
    <source>
        <dbReference type="ARBA" id="ARBA00022448"/>
    </source>
</evidence>
<evidence type="ECO:0000256" key="10">
    <source>
        <dbReference type="ARBA" id="ARBA00022989"/>
    </source>
</evidence>
<keyword evidence="9 12" id="KW-0201">Cytochrome c-type biogenesis</keyword>
<evidence type="ECO:0000313" key="15">
    <source>
        <dbReference type="Proteomes" id="UP001477870"/>
    </source>
</evidence>
<dbReference type="PANTHER" id="PTHR30070">
    <property type="entry name" value="HEME EXPORTER PROTEIN B"/>
    <property type="match status" value="1"/>
</dbReference>
<evidence type="ECO:0000256" key="2">
    <source>
        <dbReference type="ARBA" id="ARBA00004429"/>
    </source>
</evidence>
<dbReference type="InterPro" id="IPR003544">
    <property type="entry name" value="Cyt_c_biogenesis_CcmB"/>
</dbReference>
<evidence type="ECO:0000256" key="12">
    <source>
        <dbReference type="PIRNR" id="PIRNR002764"/>
    </source>
</evidence>
<evidence type="ECO:0000256" key="7">
    <source>
        <dbReference type="ARBA" id="ARBA00022519"/>
    </source>
</evidence>
<evidence type="ECO:0000256" key="4">
    <source>
        <dbReference type="ARBA" id="ARBA00016452"/>
    </source>
</evidence>
<dbReference type="PRINTS" id="PR01414">
    <property type="entry name" value="CCMBBIOGNSIS"/>
</dbReference>
<name>A0ABU9T7L5_9HYPH</name>